<organism evidence="2 3">
    <name type="scientific">Candidatus Aquicultor secundus</name>
    <dbReference type="NCBI Taxonomy" id="1973895"/>
    <lineage>
        <taxon>Bacteria</taxon>
        <taxon>Bacillati</taxon>
        <taxon>Actinomycetota</taxon>
        <taxon>Candidatus Aquicultoria</taxon>
        <taxon>Candidatus Aquicultorales</taxon>
        <taxon>Candidatus Aquicultoraceae</taxon>
        <taxon>Candidatus Aquicultor</taxon>
    </lineage>
</organism>
<evidence type="ECO:0000313" key="3">
    <source>
        <dbReference type="Proteomes" id="UP000230956"/>
    </source>
</evidence>
<dbReference type="Proteomes" id="UP000230956">
    <property type="component" value="Unassembled WGS sequence"/>
</dbReference>
<comment type="similarity">
    <text evidence="1">Belongs to the UPF0236 family.</text>
</comment>
<gene>
    <name evidence="2" type="ORF">COY37_11235</name>
</gene>
<dbReference type="InterPro" id="IPR009620">
    <property type="entry name" value="UPF0236"/>
</dbReference>
<name>A0A2M7T5V4_9ACTN</name>
<dbReference type="Pfam" id="PF06782">
    <property type="entry name" value="UPF0236"/>
    <property type="match status" value="1"/>
</dbReference>
<accession>A0A2M7T5V4</accession>
<dbReference type="AlphaFoldDB" id="A0A2M7T5V4"/>
<sequence>MFSQIISVIDETLLKDKDKDLRVVGFREKTVEMLFGRLTIKRRLYRNNNGSYRFLLDEALGLGKSQRISPTLAEASAVLAT</sequence>
<dbReference type="EMBL" id="PFNG01000259">
    <property type="protein sequence ID" value="PIZ34920.1"/>
    <property type="molecule type" value="Genomic_DNA"/>
</dbReference>
<comment type="caution">
    <text evidence="2">The sequence shown here is derived from an EMBL/GenBank/DDBJ whole genome shotgun (WGS) entry which is preliminary data.</text>
</comment>
<protein>
    <submittedName>
        <fullName evidence="2">ISLre2 family transposase</fullName>
    </submittedName>
</protein>
<evidence type="ECO:0000256" key="1">
    <source>
        <dbReference type="ARBA" id="ARBA00006539"/>
    </source>
</evidence>
<proteinExistence type="inferred from homology"/>
<evidence type="ECO:0000313" key="2">
    <source>
        <dbReference type="EMBL" id="PIZ34920.1"/>
    </source>
</evidence>
<feature type="non-terminal residue" evidence="2">
    <location>
        <position position="81"/>
    </location>
</feature>
<reference evidence="3" key="1">
    <citation type="submission" date="2017-09" db="EMBL/GenBank/DDBJ databases">
        <title>Depth-based differentiation of microbial function through sediment-hosted aquifers and enrichment of novel symbionts in the deep terrestrial subsurface.</title>
        <authorList>
            <person name="Probst A.J."/>
            <person name="Ladd B."/>
            <person name="Jarett J.K."/>
            <person name="Geller-Mcgrath D.E."/>
            <person name="Sieber C.M.K."/>
            <person name="Emerson J.B."/>
            <person name="Anantharaman K."/>
            <person name="Thomas B.C."/>
            <person name="Malmstrom R."/>
            <person name="Stieglmeier M."/>
            <person name="Klingl A."/>
            <person name="Woyke T."/>
            <person name="Ryan C.M."/>
            <person name="Banfield J.F."/>
        </authorList>
    </citation>
    <scope>NUCLEOTIDE SEQUENCE [LARGE SCALE GENOMIC DNA]</scope>
</reference>